<evidence type="ECO:0000256" key="3">
    <source>
        <dbReference type="ARBA" id="ARBA00022679"/>
    </source>
</evidence>
<dbReference type="FunFam" id="3.30.200.20:FF:000645">
    <property type="entry name" value="Receptor-like protein kinase FERONIA"/>
    <property type="match status" value="1"/>
</dbReference>
<evidence type="ECO:0000313" key="17">
    <source>
        <dbReference type="Proteomes" id="UP000087171"/>
    </source>
</evidence>
<dbReference type="RefSeq" id="XP_004504595.1">
    <property type="nucleotide sequence ID" value="XM_004504538.3"/>
</dbReference>
<dbReference type="PROSITE" id="PS00107">
    <property type="entry name" value="PROTEIN_KINASE_ATP"/>
    <property type="match status" value="1"/>
</dbReference>
<gene>
    <name evidence="18" type="primary">LOC101489535</name>
</gene>
<evidence type="ECO:0000256" key="12">
    <source>
        <dbReference type="PROSITE-ProRule" id="PRU10141"/>
    </source>
</evidence>
<evidence type="ECO:0000256" key="5">
    <source>
        <dbReference type="ARBA" id="ARBA00022729"/>
    </source>
</evidence>
<evidence type="ECO:0000259" key="16">
    <source>
        <dbReference type="PROSITE" id="PS50011"/>
    </source>
</evidence>
<feature type="compositionally biased region" description="Basic and acidic residues" evidence="14">
    <location>
        <begin position="384"/>
        <end position="413"/>
    </location>
</feature>
<dbReference type="InterPro" id="IPR011009">
    <property type="entry name" value="Kinase-like_dom_sf"/>
</dbReference>
<dbReference type="GO" id="GO:0005886">
    <property type="term" value="C:plasma membrane"/>
    <property type="evidence" value="ECO:0007669"/>
    <property type="project" value="TreeGrafter"/>
</dbReference>
<keyword evidence="2 13" id="KW-0723">Serine/threonine-protein kinase</keyword>
<name>A0A1S2YGU2_CICAR</name>
<comment type="similarity">
    <text evidence="13">Belongs to the protein kinase superfamily.</text>
</comment>
<feature type="domain" description="Protein kinase" evidence="16">
    <location>
        <begin position="103"/>
        <end position="377"/>
    </location>
</feature>
<keyword evidence="5" id="KW-0732">Signal</keyword>
<feature type="transmembrane region" description="Helical" evidence="15">
    <location>
        <begin position="46"/>
        <end position="67"/>
    </location>
</feature>
<dbReference type="SMART" id="SM00220">
    <property type="entry name" value="S_TKc"/>
    <property type="match status" value="1"/>
</dbReference>
<dbReference type="GO" id="GO:0009506">
    <property type="term" value="C:plasmodesma"/>
    <property type="evidence" value="ECO:0007669"/>
    <property type="project" value="TreeGrafter"/>
</dbReference>
<evidence type="ECO:0000313" key="18">
    <source>
        <dbReference type="RefSeq" id="XP_004504595.1"/>
    </source>
</evidence>
<evidence type="ECO:0000256" key="1">
    <source>
        <dbReference type="ARBA" id="ARBA00004479"/>
    </source>
</evidence>
<keyword evidence="7" id="KW-0418">Kinase</keyword>
<dbReference type="Pfam" id="PF07714">
    <property type="entry name" value="PK_Tyr_Ser-Thr"/>
    <property type="match status" value="1"/>
</dbReference>
<dbReference type="GO" id="GO:0004674">
    <property type="term" value="F:protein serine/threonine kinase activity"/>
    <property type="evidence" value="ECO:0007669"/>
    <property type="project" value="UniProtKB-KW"/>
</dbReference>
<dbReference type="PROSITE" id="PS50011">
    <property type="entry name" value="PROTEIN_KINASE_DOM"/>
    <property type="match status" value="1"/>
</dbReference>
<dbReference type="PaxDb" id="3827-XP_004504595.1"/>
<dbReference type="STRING" id="3827.A0A1S2YGU2"/>
<sequence>MANLKTNSLTILVLLSLQHFFPLHVTCTITGSNNPSPSKTSNRKTILVSVAATASLVLLSIIGFLIFRCLRKPNARNKNLEPENENTCRHFSIEEIRAATKNFDDGLIVGKGGFGNVYKGHIDRCQAPVAVKRLRPGSEQGAQEFQTEIELLSQFRHPHLVSLIGYCNEGGEMILVYDFMARGTLRDHLYGNSNALSWNRRLEICLAAARGIHFLHDGVNNVIHRDVKTTNILLDENWVAKVSDFGLSKIGPNGSTHVTTDVKGSIGYLDPEYYMSLWLTQKSDVYSFGVVLLEVLCGRAPIKSTVDKQQELLVKWFKKSFDEGKVDQTVDPSLKGSIKNKCLKKFVEVALSCLHDHGKQRPLMREVVTGLECARNLQQGGVHVEGKGKVGKKEMRFTKKMEGENLGRGKEESSSSSGSKGTTTSISTSTSTSRCSQEEQALVVYHQSLELDIP</sequence>
<reference evidence="17" key="1">
    <citation type="journal article" date="2013" name="Nat. Biotechnol.">
        <title>Draft genome sequence of chickpea (Cicer arietinum) provides a resource for trait improvement.</title>
        <authorList>
            <person name="Varshney R.K."/>
            <person name="Song C."/>
            <person name="Saxena R.K."/>
            <person name="Azam S."/>
            <person name="Yu S."/>
            <person name="Sharpe A.G."/>
            <person name="Cannon S."/>
            <person name="Baek J."/>
            <person name="Rosen B.D."/>
            <person name="Tar'an B."/>
            <person name="Millan T."/>
            <person name="Zhang X."/>
            <person name="Ramsay L.D."/>
            <person name="Iwata A."/>
            <person name="Wang Y."/>
            <person name="Nelson W."/>
            <person name="Farmer A.D."/>
            <person name="Gaur P.M."/>
            <person name="Soderlund C."/>
            <person name="Penmetsa R.V."/>
            <person name="Xu C."/>
            <person name="Bharti A.K."/>
            <person name="He W."/>
            <person name="Winter P."/>
            <person name="Zhao S."/>
            <person name="Hane J.K."/>
            <person name="Carrasquilla-Garcia N."/>
            <person name="Condie J.A."/>
            <person name="Upadhyaya H.D."/>
            <person name="Luo M.C."/>
            <person name="Thudi M."/>
            <person name="Gowda C.L."/>
            <person name="Singh N.P."/>
            <person name="Lichtenzveig J."/>
            <person name="Gali K.K."/>
            <person name="Rubio J."/>
            <person name="Nadarajan N."/>
            <person name="Dolezel J."/>
            <person name="Bansal K.C."/>
            <person name="Xu X."/>
            <person name="Edwards D."/>
            <person name="Zhang G."/>
            <person name="Kahl G."/>
            <person name="Gil J."/>
            <person name="Singh K.B."/>
            <person name="Datta S.K."/>
            <person name="Jackson S.A."/>
            <person name="Wang J."/>
            <person name="Cook D.R."/>
        </authorList>
    </citation>
    <scope>NUCLEOTIDE SEQUENCE [LARGE SCALE GENOMIC DNA]</scope>
    <source>
        <strain evidence="17">cv. CDC Frontier</strain>
    </source>
</reference>
<dbReference type="Proteomes" id="UP000087171">
    <property type="component" value="Chromosome Ca6"/>
</dbReference>
<dbReference type="GO" id="GO:0005524">
    <property type="term" value="F:ATP binding"/>
    <property type="evidence" value="ECO:0007669"/>
    <property type="project" value="UniProtKB-UniRule"/>
</dbReference>
<accession>A0A1S2YGU2</accession>
<dbReference type="CDD" id="cd14066">
    <property type="entry name" value="STKc_IRAK"/>
    <property type="match status" value="1"/>
</dbReference>
<comment type="subcellular location">
    <subcellularLocation>
        <location evidence="1">Membrane</location>
        <topology evidence="1">Single-pass type I membrane protein</topology>
    </subcellularLocation>
</comment>
<evidence type="ECO:0000256" key="15">
    <source>
        <dbReference type="SAM" id="Phobius"/>
    </source>
</evidence>
<keyword evidence="6 12" id="KW-0547">Nucleotide-binding</keyword>
<keyword evidence="11" id="KW-0325">Glycoprotein</keyword>
<dbReference type="InterPro" id="IPR000719">
    <property type="entry name" value="Prot_kinase_dom"/>
</dbReference>
<protein>
    <submittedName>
        <fullName evidence="18">Receptor-like protein kinase FERONIA</fullName>
    </submittedName>
</protein>
<feature type="region of interest" description="Disordered" evidence="14">
    <location>
        <begin position="384"/>
        <end position="438"/>
    </location>
</feature>
<feature type="binding site" evidence="12">
    <location>
        <position position="132"/>
    </location>
    <ligand>
        <name>ATP</name>
        <dbReference type="ChEBI" id="CHEBI:30616"/>
    </ligand>
</feature>
<keyword evidence="10 15" id="KW-0472">Membrane</keyword>
<dbReference type="InterPro" id="IPR017441">
    <property type="entry name" value="Protein_kinase_ATP_BS"/>
</dbReference>
<dbReference type="SUPFAM" id="SSF56112">
    <property type="entry name" value="Protein kinase-like (PK-like)"/>
    <property type="match status" value="1"/>
</dbReference>
<dbReference type="GeneID" id="101489535"/>
<dbReference type="PANTHER" id="PTHR27003">
    <property type="entry name" value="OS07G0166700 PROTEIN"/>
    <property type="match status" value="1"/>
</dbReference>
<dbReference type="InterPro" id="IPR001245">
    <property type="entry name" value="Ser-Thr/Tyr_kinase_cat_dom"/>
</dbReference>
<dbReference type="OrthoDB" id="4062651at2759"/>
<keyword evidence="9 15" id="KW-1133">Transmembrane helix</keyword>
<evidence type="ECO:0000256" key="7">
    <source>
        <dbReference type="ARBA" id="ARBA00022777"/>
    </source>
</evidence>
<dbReference type="AlphaFoldDB" id="A0A1S2YGU2"/>
<dbReference type="GO" id="GO:0004714">
    <property type="term" value="F:transmembrane receptor protein tyrosine kinase activity"/>
    <property type="evidence" value="ECO:0007669"/>
    <property type="project" value="InterPro"/>
</dbReference>
<dbReference type="Gene3D" id="1.10.510.10">
    <property type="entry name" value="Transferase(Phosphotransferase) domain 1"/>
    <property type="match status" value="1"/>
</dbReference>
<dbReference type="Gene3D" id="3.30.200.20">
    <property type="entry name" value="Phosphorylase Kinase, domain 1"/>
    <property type="match status" value="1"/>
</dbReference>
<evidence type="ECO:0000256" key="9">
    <source>
        <dbReference type="ARBA" id="ARBA00022989"/>
    </source>
</evidence>
<keyword evidence="3" id="KW-0808">Transferase</keyword>
<organism evidence="17 18">
    <name type="scientific">Cicer arietinum</name>
    <name type="common">Chickpea</name>
    <name type="synonym">Garbanzo</name>
    <dbReference type="NCBI Taxonomy" id="3827"/>
    <lineage>
        <taxon>Eukaryota</taxon>
        <taxon>Viridiplantae</taxon>
        <taxon>Streptophyta</taxon>
        <taxon>Embryophyta</taxon>
        <taxon>Tracheophyta</taxon>
        <taxon>Spermatophyta</taxon>
        <taxon>Magnoliopsida</taxon>
        <taxon>eudicotyledons</taxon>
        <taxon>Gunneridae</taxon>
        <taxon>Pentapetalae</taxon>
        <taxon>rosids</taxon>
        <taxon>fabids</taxon>
        <taxon>Fabales</taxon>
        <taxon>Fabaceae</taxon>
        <taxon>Papilionoideae</taxon>
        <taxon>50 kb inversion clade</taxon>
        <taxon>NPAAA clade</taxon>
        <taxon>Hologalegina</taxon>
        <taxon>IRL clade</taxon>
        <taxon>Cicereae</taxon>
        <taxon>Cicer</taxon>
    </lineage>
</organism>
<keyword evidence="8 12" id="KW-0067">ATP-binding</keyword>
<evidence type="ECO:0000256" key="14">
    <source>
        <dbReference type="SAM" id="MobiDB-lite"/>
    </source>
</evidence>
<evidence type="ECO:0000256" key="11">
    <source>
        <dbReference type="ARBA" id="ARBA00023180"/>
    </source>
</evidence>
<evidence type="ECO:0000256" key="13">
    <source>
        <dbReference type="RuleBase" id="RU000304"/>
    </source>
</evidence>
<dbReference type="InterPro" id="IPR008271">
    <property type="entry name" value="Ser/Thr_kinase_AS"/>
</dbReference>
<dbReference type="InterPro" id="IPR045272">
    <property type="entry name" value="ANXUR1/2-like"/>
</dbReference>
<evidence type="ECO:0000256" key="6">
    <source>
        <dbReference type="ARBA" id="ARBA00022741"/>
    </source>
</evidence>
<dbReference type="PROSITE" id="PS00108">
    <property type="entry name" value="PROTEIN_KINASE_ST"/>
    <property type="match status" value="1"/>
</dbReference>
<dbReference type="KEGG" id="cam:101489535"/>
<reference evidence="18" key="2">
    <citation type="submission" date="2025-08" db="UniProtKB">
        <authorList>
            <consortium name="RefSeq"/>
        </authorList>
    </citation>
    <scope>IDENTIFICATION</scope>
    <source>
        <tissue evidence="18">Etiolated seedlings</tissue>
    </source>
</reference>
<dbReference type="FunFam" id="1.10.510.10:FF:000252">
    <property type="entry name" value="Receptor-like protein kinase FERONIA"/>
    <property type="match status" value="1"/>
</dbReference>
<evidence type="ECO:0000256" key="10">
    <source>
        <dbReference type="ARBA" id="ARBA00023136"/>
    </source>
</evidence>
<feature type="compositionally biased region" description="Low complexity" evidence="14">
    <location>
        <begin position="414"/>
        <end position="433"/>
    </location>
</feature>
<evidence type="ECO:0000256" key="4">
    <source>
        <dbReference type="ARBA" id="ARBA00022692"/>
    </source>
</evidence>
<keyword evidence="4 15" id="KW-0812">Transmembrane</keyword>
<dbReference type="eggNOG" id="KOG1187">
    <property type="taxonomic scope" value="Eukaryota"/>
</dbReference>
<keyword evidence="17" id="KW-1185">Reference proteome</keyword>
<dbReference type="PANTHER" id="PTHR27003:SF476">
    <property type="entry name" value="RECEPTOR-LIKE KINASE FERONIA-LIKE PROTEIN"/>
    <property type="match status" value="1"/>
</dbReference>
<evidence type="ECO:0000256" key="8">
    <source>
        <dbReference type="ARBA" id="ARBA00022840"/>
    </source>
</evidence>
<evidence type="ECO:0000256" key="2">
    <source>
        <dbReference type="ARBA" id="ARBA00022527"/>
    </source>
</evidence>
<proteinExistence type="inferred from homology"/>